<keyword evidence="2" id="KW-1185">Reference proteome</keyword>
<reference evidence="1 2" key="1">
    <citation type="submission" date="2018-03" db="EMBL/GenBank/DDBJ databases">
        <title>Adhaeribacter sp. HMF7605 Genome sequencing and assembly.</title>
        <authorList>
            <person name="Kang H."/>
            <person name="Kang J."/>
            <person name="Cha I."/>
            <person name="Kim H."/>
            <person name="Joh K."/>
        </authorList>
    </citation>
    <scope>NUCLEOTIDE SEQUENCE [LARGE SCALE GENOMIC DNA]</scope>
    <source>
        <strain evidence="1 2">HMF7605</strain>
    </source>
</reference>
<name>A0A2T2Y8Z3_9BACT</name>
<dbReference type="AlphaFoldDB" id="A0A2T2Y8Z3"/>
<evidence type="ECO:0008006" key="3">
    <source>
        <dbReference type="Google" id="ProtNLM"/>
    </source>
</evidence>
<dbReference type="Proteomes" id="UP000240357">
    <property type="component" value="Unassembled WGS sequence"/>
</dbReference>
<comment type="caution">
    <text evidence="1">The sequence shown here is derived from an EMBL/GenBank/DDBJ whole genome shotgun (WGS) entry which is preliminary data.</text>
</comment>
<accession>A0A2T2Y8Z3</accession>
<evidence type="ECO:0000313" key="1">
    <source>
        <dbReference type="EMBL" id="PSR51966.1"/>
    </source>
</evidence>
<organism evidence="1 2">
    <name type="scientific">Adhaeribacter arboris</name>
    <dbReference type="NCBI Taxonomy" id="2072846"/>
    <lineage>
        <taxon>Bacteria</taxon>
        <taxon>Pseudomonadati</taxon>
        <taxon>Bacteroidota</taxon>
        <taxon>Cytophagia</taxon>
        <taxon>Cytophagales</taxon>
        <taxon>Hymenobacteraceae</taxon>
        <taxon>Adhaeribacter</taxon>
    </lineage>
</organism>
<evidence type="ECO:0000313" key="2">
    <source>
        <dbReference type="Proteomes" id="UP000240357"/>
    </source>
</evidence>
<gene>
    <name evidence="1" type="ORF">AHMF7605_29090</name>
</gene>
<sequence length="76" mass="9153">MAGLIDHIFENIVIKQLTRTDIADYVRYISEILQQNLTLDQKVRYQQLKVQLNQRLRTLNQEEFTEILRPIHKTKD</sequence>
<dbReference type="OrthoDB" id="897431at2"/>
<dbReference type="RefSeq" id="WP_106933785.1">
    <property type="nucleotide sequence ID" value="NZ_PYFT01000002.1"/>
</dbReference>
<protein>
    <recommendedName>
        <fullName evidence="3">IDEAL domain-containing protein</fullName>
    </recommendedName>
</protein>
<dbReference type="EMBL" id="PYFT01000002">
    <property type="protein sequence ID" value="PSR51966.1"/>
    <property type="molecule type" value="Genomic_DNA"/>
</dbReference>
<proteinExistence type="predicted"/>